<protein>
    <submittedName>
        <fullName evidence="3">RNA-binding protein</fullName>
    </submittedName>
</protein>
<dbReference type="InterPro" id="IPR052462">
    <property type="entry name" value="SLIRP/GR-RBP-like"/>
</dbReference>
<dbReference type="SMART" id="SM00360">
    <property type="entry name" value="RRM"/>
    <property type="match status" value="1"/>
</dbReference>
<dbReference type="AlphaFoldDB" id="A0A2N1PNK3"/>
<dbReference type="SUPFAM" id="SSF54928">
    <property type="entry name" value="RNA-binding domain, RBD"/>
    <property type="match status" value="1"/>
</dbReference>
<sequence>MNIYVGNLPYSFDDRELENLFTNYGEVSSAKIIFDRDSNRSKGFGFVEMANQSEAEEAIHKLNGTDINGRTLKVNEAKPREERPRRPRY</sequence>
<name>A0A2N1PNK3_9BACT</name>
<dbReference type="Proteomes" id="UP000233256">
    <property type="component" value="Unassembled WGS sequence"/>
</dbReference>
<evidence type="ECO:0000313" key="3">
    <source>
        <dbReference type="EMBL" id="PKK89933.1"/>
    </source>
</evidence>
<dbReference type="Pfam" id="PF00076">
    <property type="entry name" value="RRM_1"/>
    <property type="match status" value="1"/>
</dbReference>
<comment type="caution">
    <text evidence="3">The sequence shown here is derived from an EMBL/GenBank/DDBJ whole genome shotgun (WGS) entry which is preliminary data.</text>
</comment>
<accession>A0A2N1PNK3</accession>
<dbReference type="InterPro" id="IPR000504">
    <property type="entry name" value="RRM_dom"/>
</dbReference>
<reference evidence="3 4" key="1">
    <citation type="journal article" date="2017" name="ISME J.">
        <title>Potential for microbial H2 and metal transformations associated with novel bacteria and archaea in deep terrestrial subsurface sediments.</title>
        <authorList>
            <person name="Hernsdorf A.W."/>
            <person name="Amano Y."/>
            <person name="Miyakawa K."/>
            <person name="Ise K."/>
            <person name="Suzuki Y."/>
            <person name="Anantharaman K."/>
            <person name="Probst A."/>
            <person name="Burstein D."/>
            <person name="Thomas B.C."/>
            <person name="Banfield J.F."/>
        </authorList>
    </citation>
    <scope>NUCLEOTIDE SEQUENCE [LARGE SCALE GENOMIC DNA]</scope>
    <source>
        <strain evidence="3">HGW-Wallbacteria-1</strain>
    </source>
</reference>
<dbReference type="CDD" id="cd21608">
    <property type="entry name" value="RRM2_NsCP33_like"/>
    <property type="match status" value="1"/>
</dbReference>
<dbReference type="EMBL" id="PGXC01000009">
    <property type="protein sequence ID" value="PKK89933.1"/>
    <property type="molecule type" value="Genomic_DNA"/>
</dbReference>
<organism evidence="3 4">
    <name type="scientific">Candidatus Wallbacteria bacterium HGW-Wallbacteria-1</name>
    <dbReference type="NCBI Taxonomy" id="2013854"/>
    <lineage>
        <taxon>Bacteria</taxon>
        <taxon>Candidatus Walliibacteriota</taxon>
    </lineage>
</organism>
<dbReference type="InterPro" id="IPR048289">
    <property type="entry name" value="RRM2_NsCP33-like"/>
</dbReference>
<dbReference type="GO" id="GO:0003723">
    <property type="term" value="F:RNA binding"/>
    <property type="evidence" value="ECO:0007669"/>
    <property type="project" value="UniProtKB-KW"/>
</dbReference>
<keyword evidence="1" id="KW-0694">RNA-binding</keyword>
<evidence type="ECO:0000259" key="2">
    <source>
        <dbReference type="PROSITE" id="PS50102"/>
    </source>
</evidence>
<dbReference type="InterPro" id="IPR012677">
    <property type="entry name" value="Nucleotide-bd_a/b_plait_sf"/>
</dbReference>
<dbReference type="Gene3D" id="3.30.70.330">
    <property type="match status" value="1"/>
</dbReference>
<dbReference type="InterPro" id="IPR035979">
    <property type="entry name" value="RBD_domain_sf"/>
</dbReference>
<proteinExistence type="predicted"/>
<evidence type="ECO:0000313" key="4">
    <source>
        <dbReference type="Proteomes" id="UP000233256"/>
    </source>
</evidence>
<gene>
    <name evidence="3" type="ORF">CVV64_11400</name>
</gene>
<dbReference type="PROSITE" id="PS50102">
    <property type="entry name" value="RRM"/>
    <property type="match status" value="1"/>
</dbReference>
<evidence type="ECO:0000256" key="1">
    <source>
        <dbReference type="ARBA" id="ARBA00022884"/>
    </source>
</evidence>
<dbReference type="PANTHER" id="PTHR48027">
    <property type="entry name" value="HETEROGENEOUS NUCLEAR RIBONUCLEOPROTEIN 87F-RELATED"/>
    <property type="match status" value="1"/>
</dbReference>
<feature type="domain" description="RRM" evidence="2">
    <location>
        <begin position="1"/>
        <end position="79"/>
    </location>
</feature>